<dbReference type="KEGG" id="mng:MNEG_10698"/>
<accession>A0A0D2JC43</accession>
<dbReference type="Proteomes" id="UP000054498">
    <property type="component" value="Unassembled WGS sequence"/>
</dbReference>
<reference evidence="1 2" key="1">
    <citation type="journal article" date="2013" name="BMC Genomics">
        <title>Reconstruction of the lipid metabolism for the microalga Monoraphidium neglectum from its genome sequence reveals characteristics suitable for biofuel production.</title>
        <authorList>
            <person name="Bogen C."/>
            <person name="Al-Dilaimi A."/>
            <person name="Albersmeier A."/>
            <person name="Wichmann J."/>
            <person name="Grundmann M."/>
            <person name="Rupp O."/>
            <person name="Lauersen K.J."/>
            <person name="Blifernez-Klassen O."/>
            <person name="Kalinowski J."/>
            <person name="Goesmann A."/>
            <person name="Mussgnug J.H."/>
            <person name="Kruse O."/>
        </authorList>
    </citation>
    <scope>NUCLEOTIDE SEQUENCE [LARGE SCALE GENOMIC DNA]</scope>
    <source>
        <strain evidence="1 2">SAG 48.87</strain>
    </source>
</reference>
<name>A0A0D2JC43_9CHLO</name>
<dbReference type="AlphaFoldDB" id="A0A0D2JC43"/>
<evidence type="ECO:0000313" key="2">
    <source>
        <dbReference type="Proteomes" id="UP000054498"/>
    </source>
</evidence>
<dbReference type="EMBL" id="KK102643">
    <property type="protein sequence ID" value="KIY97262.1"/>
    <property type="molecule type" value="Genomic_DNA"/>
</dbReference>
<organism evidence="1 2">
    <name type="scientific">Monoraphidium neglectum</name>
    <dbReference type="NCBI Taxonomy" id="145388"/>
    <lineage>
        <taxon>Eukaryota</taxon>
        <taxon>Viridiplantae</taxon>
        <taxon>Chlorophyta</taxon>
        <taxon>core chlorophytes</taxon>
        <taxon>Chlorophyceae</taxon>
        <taxon>CS clade</taxon>
        <taxon>Sphaeropleales</taxon>
        <taxon>Selenastraceae</taxon>
        <taxon>Monoraphidium</taxon>
    </lineage>
</organism>
<protein>
    <submittedName>
        <fullName evidence="1">Uncharacterized protein</fullName>
    </submittedName>
</protein>
<evidence type="ECO:0000313" key="1">
    <source>
        <dbReference type="EMBL" id="KIY97262.1"/>
    </source>
</evidence>
<gene>
    <name evidence="1" type="ORF">MNEG_10698</name>
</gene>
<keyword evidence="2" id="KW-1185">Reference proteome</keyword>
<proteinExistence type="predicted"/>
<feature type="non-terminal residue" evidence="1">
    <location>
        <position position="51"/>
    </location>
</feature>
<dbReference type="RefSeq" id="XP_013896282.1">
    <property type="nucleotide sequence ID" value="XM_014040828.1"/>
</dbReference>
<dbReference type="GeneID" id="25727886"/>
<sequence>MPQTARAAALGVALSILLVATTLQVAAAAAAAAPVFAFAGFTGKLSSLAHD</sequence>